<dbReference type="Proteomes" id="UP000736787">
    <property type="component" value="Unassembled WGS sequence"/>
</dbReference>
<reference evidence="9" key="2">
    <citation type="submission" date="2018-10" db="EMBL/GenBank/DDBJ databases">
        <title>Effector identification in a new, highly contiguous assembly of the strawberry crown rot pathogen Phytophthora cactorum.</title>
        <authorList>
            <person name="Armitage A.D."/>
            <person name="Nellist C.F."/>
            <person name="Bates H."/>
            <person name="Vickerstaff R.J."/>
            <person name="Harrison R.J."/>
        </authorList>
    </citation>
    <scope>NUCLEOTIDE SEQUENCE</scope>
    <source>
        <strain evidence="9">15-7</strain>
        <strain evidence="10">4032</strain>
        <strain evidence="11">4040</strain>
        <strain evidence="12">P415</strain>
        <strain evidence="13">P421</strain>
    </source>
</reference>
<accession>A0A329SK32</accession>
<dbReference type="EMBL" id="RCMG01000048">
    <property type="protein sequence ID" value="KAG2865966.1"/>
    <property type="molecule type" value="Genomic_DNA"/>
</dbReference>
<evidence type="ECO:0000313" key="13">
    <source>
        <dbReference type="EMBL" id="KAG3225903.1"/>
    </source>
</evidence>
<dbReference type="VEuPathDB" id="FungiDB:PC110_g6781"/>
<dbReference type="OrthoDB" id="106052at2759"/>
<sequence>MSPRGLVILAFVATVCAALAAAEPHKTSSDTWALRRPFQDDILYRRFLTARKLTDDERAVSTSSVESLIKSTVSTEQLNAWLKRGDTTNYVFKALKLQKAGDGLLDNPHLTAWISYLKLFNEANPTKKTTLIATLTSHYGNQD</sequence>
<evidence type="ECO:0000256" key="6">
    <source>
        <dbReference type="ARBA" id="ARBA00023026"/>
    </source>
</evidence>
<reference evidence="14 15" key="1">
    <citation type="submission" date="2018-01" db="EMBL/GenBank/DDBJ databases">
        <title>Draft genome of the strawberry crown rot pathogen Phytophthora cactorum.</title>
        <authorList>
            <person name="Armitage A.D."/>
            <person name="Lysoe E."/>
            <person name="Nellist C.F."/>
            <person name="Harrison R.J."/>
            <person name="Brurberg M.B."/>
        </authorList>
    </citation>
    <scope>NUCLEOTIDE SEQUENCE [LARGE SCALE GENOMIC DNA]</scope>
    <source>
        <strain evidence="14 15">10300</strain>
    </source>
</reference>
<proteinExistence type="inferred from homology"/>
<gene>
    <name evidence="14" type="ORF">PC110_g6781</name>
    <name evidence="9" type="ORF">PC113_g3235</name>
    <name evidence="10" type="ORF">PC115_g7479</name>
    <name evidence="11" type="ORF">PC117_g8042</name>
    <name evidence="12" type="ORF">PC118_g4755</name>
    <name evidence="13" type="ORF">PC129_g3504</name>
</gene>
<dbReference type="Proteomes" id="UP000251314">
    <property type="component" value="Unassembled WGS sequence"/>
</dbReference>
<dbReference type="AlphaFoldDB" id="A0A329SK32"/>
<evidence type="ECO:0000313" key="12">
    <source>
        <dbReference type="EMBL" id="KAG2992106.1"/>
    </source>
</evidence>
<feature type="chain" id="PRO_5040067956" description="RxLR effector PexRD54 WY domain-containing protein" evidence="7">
    <location>
        <begin position="23"/>
        <end position="143"/>
    </location>
</feature>
<feature type="domain" description="RxLR effector PexRD54 WY" evidence="8">
    <location>
        <begin position="76"/>
        <end position="116"/>
    </location>
</feature>
<dbReference type="Proteomes" id="UP000774804">
    <property type="component" value="Unassembled WGS sequence"/>
</dbReference>
<comment type="subcellular location">
    <subcellularLocation>
        <location evidence="1">Host cell</location>
    </subcellularLocation>
    <subcellularLocation>
        <location evidence="2">Secreted</location>
    </subcellularLocation>
</comment>
<evidence type="ECO:0000259" key="8">
    <source>
        <dbReference type="Pfam" id="PF22748"/>
    </source>
</evidence>
<evidence type="ECO:0000313" key="11">
    <source>
        <dbReference type="EMBL" id="KAG2945929.1"/>
    </source>
</evidence>
<dbReference type="EMBL" id="RCMK01000170">
    <property type="protein sequence ID" value="KAG2945929.1"/>
    <property type="molecule type" value="Genomic_DNA"/>
</dbReference>
<evidence type="ECO:0000256" key="2">
    <source>
        <dbReference type="ARBA" id="ARBA00004613"/>
    </source>
</evidence>
<evidence type="ECO:0000256" key="5">
    <source>
        <dbReference type="ARBA" id="ARBA00022729"/>
    </source>
</evidence>
<organism evidence="14 15">
    <name type="scientific">Phytophthora cactorum</name>
    <dbReference type="NCBI Taxonomy" id="29920"/>
    <lineage>
        <taxon>Eukaryota</taxon>
        <taxon>Sar</taxon>
        <taxon>Stramenopiles</taxon>
        <taxon>Oomycota</taxon>
        <taxon>Peronosporomycetes</taxon>
        <taxon>Peronosporales</taxon>
        <taxon>Peronosporaceae</taxon>
        <taxon>Phytophthora</taxon>
    </lineage>
</organism>
<evidence type="ECO:0000313" key="14">
    <source>
        <dbReference type="EMBL" id="RAW36941.1"/>
    </source>
</evidence>
<feature type="signal peptide" evidence="7">
    <location>
        <begin position="1"/>
        <end position="22"/>
    </location>
</feature>
<dbReference type="Pfam" id="PF22748">
    <property type="entry name" value="PexRD54_WY"/>
    <property type="match status" value="1"/>
</dbReference>
<keyword evidence="15" id="KW-1185">Reference proteome</keyword>
<evidence type="ECO:0000313" key="15">
    <source>
        <dbReference type="Proteomes" id="UP000251314"/>
    </source>
</evidence>
<dbReference type="Proteomes" id="UP000697107">
    <property type="component" value="Unassembled WGS sequence"/>
</dbReference>
<evidence type="ECO:0000256" key="3">
    <source>
        <dbReference type="ARBA" id="ARBA00010400"/>
    </source>
</evidence>
<evidence type="ECO:0000256" key="4">
    <source>
        <dbReference type="ARBA" id="ARBA00022525"/>
    </source>
</evidence>
<keyword evidence="4" id="KW-0964">Secreted</keyword>
<dbReference type="Proteomes" id="UP000760860">
    <property type="component" value="Unassembled WGS sequence"/>
</dbReference>
<keyword evidence="6" id="KW-0843">Virulence</keyword>
<dbReference type="EMBL" id="RCML01000091">
    <property type="protein sequence ID" value="KAG2992106.1"/>
    <property type="molecule type" value="Genomic_DNA"/>
</dbReference>
<dbReference type="Proteomes" id="UP000735874">
    <property type="component" value="Unassembled WGS sequence"/>
</dbReference>
<dbReference type="InterPro" id="IPR054463">
    <property type="entry name" value="PexRD54_WY"/>
</dbReference>
<dbReference type="EMBL" id="RCMI01000181">
    <property type="protein sequence ID" value="KAG2927637.1"/>
    <property type="molecule type" value="Genomic_DNA"/>
</dbReference>
<dbReference type="GO" id="GO:0005576">
    <property type="term" value="C:extracellular region"/>
    <property type="evidence" value="ECO:0007669"/>
    <property type="project" value="UniProtKB-SubCell"/>
</dbReference>
<dbReference type="STRING" id="29920.A0A329SK32"/>
<dbReference type="EMBL" id="MJFZ01000125">
    <property type="protein sequence ID" value="RAW36941.1"/>
    <property type="molecule type" value="Genomic_DNA"/>
</dbReference>
<comment type="caution">
    <text evidence="14">The sequence shown here is derived from an EMBL/GenBank/DDBJ whole genome shotgun (WGS) entry which is preliminary data.</text>
</comment>
<comment type="similarity">
    <text evidence="3">Belongs to the RxLR effector family.</text>
</comment>
<evidence type="ECO:0000256" key="1">
    <source>
        <dbReference type="ARBA" id="ARBA00004340"/>
    </source>
</evidence>
<evidence type="ECO:0000313" key="10">
    <source>
        <dbReference type="EMBL" id="KAG2927637.1"/>
    </source>
</evidence>
<evidence type="ECO:0000256" key="7">
    <source>
        <dbReference type="SAM" id="SignalP"/>
    </source>
</evidence>
<keyword evidence="5 7" id="KW-0732">Signal</keyword>
<dbReference type="GO" id="GO:0043657">
    <property type="term" value="C:host cell"/>
    <property type="evidence" value="ECO:0007669"/>
    <property type="project" value="UniProtKB-SubCell"/>
</dbReference>
<protein>
    <recommendedName>
        <fullName evidence="8">RxLR effector PexRD54 WY domain-containing protein</fullName>
    </recommendedName>
</protein>
<dbReference type="EMBL" id="RCMV01000071">
    <property type="protein sequence ID" value="KAG3225903.1"/>
    <property type="molecule type" value="Genomic_DNA"/>
</dbReference>
<evidence type="ECO:0000313" key="9">
    <source>
        <dbReference type="EMBL" id="KAG2865966.1"/>
    </source>
</evidence>
<name>A0A329SK32_9STRA</name>